<evidence type="ECO:0000313" key="1">
    <source>
        <dbReference type="EMBL" id="ANH82082.1"/>
    </source>
</evidence>
<organism evidence="1 2">
    <name type="scientific">Niabella ginsenosidivorans</name>
    <dbReference type="NCBI Taxonomy" id="1176587"/>
    <lineage>
        <taxon>Bacteria</taxon>
        <taxon>Pseudomonadati</taxon>
        <taxon>Bacteroidota</taxon>
        <taxon>Chitinophagia</taxon>
        <taxon>Chitinophagales</taxon>
        <taxon>Chitinophagaceae</taxon>
        <taxon>Niabella</taxon>
    </lineage>
</organism>
<gene>
    <name evidence="1" type="ORF">A8C56_14860</name>
</gene>
<sequence>MFTCLFAAHANGQSGTVISLEKIQQRYAGKWPKNMSYIKKIVSRRYGRTDSSTHYYAYLFPLYTRIDDRSPNNGNSRILKGDSTWYFRYHRKDGNGQGHARRYFSDYMLGEIYWDDIEGLKKVLAYSKIDFTKQAKGIWEGRTVYVIGATTLEDRYHAQVWYDAEYLYPVRFFEGGTGNVLYSHYEIKRQGEVWQPVATKEFVNKRQTGEVRFVNFSFDRQLSEALFDPEKYGTFHWAQE</sequence>
<dbReference type="Proteomes" id="UP000077667">
    <property type="component" value="Chromosome"/>
</dbReference>
<keyword evidence="2" id="KW-1185">Reference proteome</keyword>
<dbReference type="EMBL" id="CP015772">
    <property type="protein sequence ID" value="ANH82082.1"/>
    <property type="molecule type" value="Genomic_DNA"/>
</dbReference>
<evidence type="ECO:0008006" key="3">
    <source>
        <dbReference type="Google" id="ProtNLM"/>
    </source>
</evidence>
<reference evidence="1 2" key="1">
    <citation type="submission" date="2016-05" db="EMBL/GenBank/DDBJ databases">
        <title>Niabella ginsenosidivorans BS26 whole genome sequencing.</title>
        <authorList>
            <person name="Im W.T."/>
            <person name="Siddiqi M.Z."/>
        </authorList>
    </citation>
    <scope>NUCLEOTIDE SEQUENCE [LARGE SCALE GENOMIC DNA]</scope>
    <source>
        <strain evidence="1 2">BS26</strain>
    </source>
</reference>
<dbReference type="STRING" id="1176587.A8C56_14860"/>
<name>A0A1A9I5Z8_9BACT</name>
<evidence type="ECO:0000313" key="2">
    <source>
        <dbReference type="Proteomes" id="UP000077667"/>
    </source>
</evidence>
<dbReference type="AlphaFoldDB" id="A0A1A9I5Z8"/>
<protein>
    <recommendedName>
        <fullName evidence="3">Outer membrane lipoprotein-sorting protein</fullName>
    </recommendedName>
</protein>
<proteinExistence type="predicted"/>
<dbReference type="KEGG" id="nia:A8C56_14860"/>
<accession>A0A1A9I5Z8</accession>
<dbReference type="Gene3D" id="2.50.20.10">
    <property type="entry name" value="Lipoprotein localisation LolA/LolB/LppX"/>
    <property type="match status" value="1"/>
</dbReference>